<feature type="modified residue" description="4-aspartylphosphate" evidence="2">
    <location>
        <position position="55"/>
    </location>
</feature>
<evidence type="ECO:0000259" key="3">
    <source>
        <dbReference type="PROSITE" id="PS50110"/>
    </source>
</evidence>
<dbReference type="InterPro" id="IPR011006">
    <property type="entry name" value="CheY-like_superfamily"/>
</dbReference>
<feature type="domain" description="HTH LytTR-type" evidence="4">
    <location>
        <begin position="151"/>
        <end position="255"/>
    </location>
</feature>
<keyword evidence="6" id="KW-1185">Reference proteome</keyword>
<sequence length="262" mass="29648">MSIGTLVVDDEPIARHAIVRLLRDDPDIELLGECGDGVSAVEAIRCQSPDLVFLDIQMPAINGIDVVATIGAERMPATVFVTAFEQYAVRAFEANAVDYLVKPFSRERFANSLLRVKARLSAGERLDGAASARILRALDALRQRDDYLERLPVRIDEHVAFIDVDDIVWIKASRNTVQIHLADRVHEMRETMSALAARLDPRHFARVHRSAIINVRRVQAIHPWFNGHHVVTMDTGQKLRMSRYQHEAFLRLVSTRGERRAD</sequence>
<gene>
    <name evidence="5" type="ORF">ACFPPA_06455</name>
</gene>
<dbReference type="RefSeq" id="WP_377318410.1">
    <property type="nucleotide sequence ID" value="NZ_JBHSNF010000001.1"/>
</dbReference>
<dbReference type="SMART" id="SM00448">
    <property type="entry name" value="REC"/>
    <property type="match status" value="1"/>
</dbReference>
<comment type="caution">
    <text evidence="5">The sequence shown here is derived from an EMBL/GenBank/DDBJ whole genome shotgun (WGS) entry which is preliminary data.</text>
</comment>
<dbReference type="PROSITE" id="PS50930">
    <property type="entry name" value="HTH_LYTTR"/>
    <property type="match status" value="1"/>
</dbReference>
<dbReference type="Proteomes" id="UP001596114">
    <property type="component" value="Unassembled WGS sequence"/>
</dbReference>
<dbReference type="Gene3D" id="3.40.50.2300">
    <property type="match status" value="1"/>
</dbReference>
<dbReference type="Pfam" id="PF04397">
    <property type="entry name" value="LytTR"/>
    <property type="match status" value="1"/>
</dbReference>
<dbReference type="Pfam" id="PF00072">
    <property type="entry name" value="Response_reg"/>
    <property type="match status" value="1"/>
</dbReference>
<dbReference type="PANTHER" id="PTHR37299">
    <property type="entry name" value="TRANSCRIPTIONAL REGULATOR-RELATED"/>
    <property type="match status" value="1"/>
</dbReference>
<feature type="domain" description="Response regulatory" evidence="3">
    <location>
        <begin position="4"/>
        <end position="117"/>
    </location>
</feature>
<dbReference type="PANTHER" id="PTHR37299:SF1">
    <property type="entry name" value="STAGE 0 SPORULATION PROTEIN A HOMOLOG"/>
    <property type="match status" value="1"/>
</dbReference>
<proteinExistence type="predicted"/>
<protein>
    <submittedName>
        <fullName evidence="5">LytR/AlgR family response regulator transcription factor</fullName>
    </submittedName>
</protein>
<dbReference type="InterPro" id="IPR007492">
    <property type="entry name" value="LytTR_DNA-bd_dom"/>
</dbReference>
<dbReference type="SMART" id="SM00850">
    <property type="entry name" value="LytTR"/>
    <property type="match status" value="1"/>
</dbReference>
<evidence type="ECO:0000256" key="1">
    <source>
        <dbReference type="ARBA" id="ARBA00023012"/>
    </source>
</evidence>
<accession>A0ABW0QK94</accession>
<organism evidence="5 6">
    <name type="scientific">Rhodanobacter ginsengisoli</name>
    <dbReference type="NCBI Taxonomy" id="418646"/>
    <lineage>
        <taxon>Bacteria</taxon>
        <taxon>Pseudomonadati</taxon>
        <taxon>Pseudomonadota</taxon>
        <taxon>Gammaproteobacteria</taxon>
        <taxon>Lysobacterales</taxon>
        <taxon>Rhodanobacteraceae</taxon>
        <taxon>Rhodanobacter</taxon>
    </lineage>
</organism>
<evidence type="ECO:0000313" key="5">
    <source>
        <dbReference type="EMBL" id="MFC5525381.1"/>
    </source>
</evidence>
<evidence type="ECO:0000256" key="2">
    <source>
        <dbReference type="PROSITE-ProRule" id="PRU00169"/>
    </source>
</evidence>
<keyword evidence="2" id="KW-0597">Phosphoprotein</keyword>
<reference evidence="6" key="1">
    <citation type="journal article" date="2019" name="Int. J. Syst. Evol. Microbiol.">
        <title>The Global Catalogue of Microorganisms (GCM) 10K type strain sequencing project: providing services to taxonomists for standard genome sequencing and annotation.</title>
        <authorList>
            <consortium name="The Broad Institute Genomics Platform"/>
            <consortium name="The Broad Institute Genome Sequencing Center for Infectious Disease"/>
            <person name="Wu L."/>
            <person name="Ma J."/>
        </authorList>
    </citation>
    <scope>NUCLEOTIDE SEQUENCE [LARGE SCALE GENOMIC DNA]</scope>
    <source>
        <strain evidence="6">CGMCC 1.16619</strain>
    </source>
</reference>
<keyword evidence="1" id="KW-0902">Two-component regulatory system</keyword>
<dbReference type="PROSITE" id="PS50110">
    <property type="entry name" value="RESPONSE_REGULATORY"/>
    <property type="match status" value="1"/>
</dbReference>
<dbReference type="SUPFAM" id="SSF52172">
    <property type="entry name" value="CheY-like"/>
    <property type="match status" value="1"/>
</dbReference>
<dbReference type="Gene3D" id="2.40.50.1020">
    <property type="entry name" value="LytTr DNA-binding domain"/>
    <property type="match status" value="1"/>
</dbReference>
<evidence type="ECO:0000313" key="6">
    <source>
        <dbReference type="Proteomes" id="UP001596114"/>
    </source>
</evidence>
<dbReference type="EMBL" id="JBHSNF010000001">
    <property type="protein sequence ID" value="MFC5525381.1"/>
    <property type="molecule type" value="Genomic_DNA"/>
</dbReference>
<evidence type="ECO:0000259" key="4">
    <source>
        <dbReference type="PROSITE" id="PS50930"/>
    </source>
</evidence>
<name>A0ABW0QK94_9GAMM</name>
<dbReference type="InterPro" id="IPR046947">
    <property type="entry name" value="LytR-like"/>
</dbReference>
<dbReference type="InterPro" id="IPR001789">
    <property type="entry name" value="Sig_transdc_resp-reg_receiver"/>
</dbReference>